<dbReference type="PANTHER" id="PTHR11800">
    <property type="entry name" value="DNA-DIRECTED RNA POLYMERASE"/>
    <property type="match status" value="1"/>
</dbReference>
<evidence type="ECO:0000313" key="3">
    <source>
        <dbReference type="EnsemblPlants" id="Ma03_p12770.1"/>
    </source>
</evidence>
<keyword evidence="4" id="KW-1185">Reference proteome</keyword>
<dbReference type="SUPFAM" id="SSF56553">
    <property type="entry name" value="Insert subdomain of RNA polymerase alpha subunit"/>
    <property type="match status" value="1"/>
</dbReference>
<dbReference type="InterPro" id="IPR050518">
    <property type="entry name" value="Rpo3/RPB3_RNA_Pol_subunit"/>
</dbReference>
<organism evidence="3 4">
    <name type="scientific">Musa acuminata subsp. malaccensis</name>
    <name type="common">Wild banana</name>
    <name type="synonym">Musa malaccensis</name>
    <dbReference type="NCBI Taxonomy" id="214687"/>
    <lineage>
        <taxon>Eukaryota</taxon>
        <taxon>Viridiplantae</taxon>
        <taxon>Streptophyta</taxon>
        <taxon>Embryophyta</taxon>
        <taxon>Tracheophyta</taxon>
        <taxon>Spermatophyta</taxon>
        <taxon>Magnoliopsida</taxon>
        <taxon>Liliopsida</taxon>
        <taxon>Zingiberales</taxon>
        <taxon>Musaceae</taxon>
        <taxon>Musa</taxon>
    </lineage>
</organism>
<dbReference type="GO" id="GO:0005665">
    <property type="term" value="C:RNA polymerase II, core complex"/>
    <property type="evidence" value="ECO:0000318"/>
    <property type="project" value="GO_Central"/>
</dbReference>
<dbReference type="InParanoid" id="A0A804IBE2"/>
<dbReference type="EMBL" id="HG996468">
    <property type="protein sequence ID" value="CAG1849977.1"/>
    <property type="molecule type" value="Genomic_DNA"/>
</dbReference>
<dbReference type="InterPro" id="IPR011263">
    <property type="entry name" value="DNA-dir_RNA_pol_RpoA/D/Rpb3"/>
</dbReference>
<dbReference type="Gramene" id="Ma03_t12770.1">
    <property type="protein sequence ID" value="Ma03_p12770.1"/>
    <property type="gene ID" value="Ma03_g12770"/>
</dbReference>
<dbReference type="Gene3D" id="2.170.120.12">
    <property type="entry name" value="DNA-directed RNA polymerase, insert domain"/>
    <property type="match status" value="1"/>
</dbReference>
<reference evidence="3" key="2">
    <citation type="submission" date="2021-05" db="UniProtKB">
        <authorList>
            <consortium name="EnsemblPlants"/>
        </authorList>
    </citation>
    <scope>IDENTIFICATION</scope>
    <source>
        <strain evidence="3">subsp. malaccensis</strain>
    </source>
</reference>
<dbReference type="Proteomes" id="UP000012960">
    <property type="component" value="Unplaced"/>
</dbReference>
<dbReference type="SMART" id="SM00662">
    <property type="entry name" value="RPOLD"/>
    <property type="match status" value="1"/>
</dbReference>
<protein>
    <submittedName>
        <fullName evidence="2">(wild Malaysian banana) hypothetical protein</fullName>
    </submittedName>
</protein>
<feature type="domain" description="DNA-directed RNA polymerase RpoA/D/Rpb3-type" evidence="1">
    <location>
        <begin position="2"/>
        <end position="140"/>
    </location>
</feature>
<evidence type="ECO:0000259" key="1">
    <source>
        <dbReference type="SMART" id="SM00662"/>
    </source>
</evidence>
<evidence type="ECO:0000313" key="2">
    <source>
        <dbReference type="EMBL" id="CAG1849977.1"/>
    </source>
</evidence>
<dbReference type="Pfam" id="PF01000">
    <property type="entry name" value="RNA_pol_A_bac"/>
    <property type="match status" value="1"/>
</dbReference>
<accession>A0A804IBE2</accession>
<dbReference type="InterPro" id="IPR036643">
    <property type="entry name" value="RNApol_insert_sf"/>
</dbReference>
<name>A0A804IBE2_MUSAM</name>
<dbReference type="PANTHER" id="PTHR11800:SF2">
    <property type="entry name" value="DNA-DIRECTED RNA POLYMERASE II SUBUNIT RPB3"/>
    <property type="match status" value="1"/>
</dbReference>
<dbReference type="OMA" id="NEDQTCH"/>
<evidence type="ECO:0000313" key="4">
    <source>
        <dbReference type="Proteomes" id="UP000012960"/>
    </source>
</evidence>
<dbReference type="EnsemblPlants" id="Ma03_t12770.1">
    <property type="protein sequence ID" value="Ma03_p12770.1"/>
    <property type="gene ID" value="Ma03_g12770"/>
</dbReference>
<proteinExistence type="predicted"/>
<dbReference type="GO" id="GO:0003899">
    <property type="term" value="F:DNA-directed RNA polymerase activity"/>
    <property type="evidence" value="ECO:0007669"/>
    <property type="project" value="InterPro"/>
</dbReference>
<dbReference type="GO" id="GO:0006366">
    <property type="term" value="P:transcription by RNA polymerase II"/>
    <property type="evidence" value="ECO:0000318"/>
    <property type="project" value="GO_Central"/>
</dbReference>
<dbReference type="AlphaFoldDB" id="A0A804IBE2"/>
<sequence>MPVEIEVNSSVLDDEFIAHRLGLIPLTSDDAMPVRFSRDCDACDGDGFCEFCSVEFFLSVRSDSDHTLDVTSADLHTTNPRVCPVDVAAKAPSSTEQKYSLSLPIIFYSTSGVIIVKLRRGQELKLKAVATKGIGKDHPE</sequence>
<dbReference type="GO" id="GO:0046983">
    <property type="term" value="F:protein dimerization activity"/>
    <property type="evidence" value="ECO:0007669"/>
    <property type="project" value="InterPro"/>
</dbReference>
<gene>
    <name evidence="2" type="ORF">GSMUA_215630.1</name>
</gene>
<dbReference type="InterPro" id="IPR011262">
    <property type="entry name" value="DNA-dir_RNA_pol_insert"/>
</dbReference>
<reference evidence="2" key="1">
    <citation type="submission" date="2021-03" db="EMBL/GenBank/DDBJ databases">
        <authorList>
            <consortium name="Genoscope - CEA"/>
            <person name="William W."/>
        </authorList>
    </citation>
    <scope>NUCLEOTIDE SEQUENCE</scope>
    <source>
        <strain evidence="2">Doubled-haploid Pahang</strain>
    </source>
</reference>